<reference evidence="4 5" key="1">
    <citation type="submission" date="2022-04" db="EMBL/GenBank/DDBJ databases">
        <title>Streptomyces sp. nov. LCR6-01 isolated from Lichen of Dirinaria sp.</title>
        <authorList>
            <person name="Kanchanasin P."/>
            <person name="Tanasupawat S."/>
            <person name="Phongsopitanun W."/>
        </authorList>
    </citation>
    <scope>NUCLEOTIDE SEQUENCE [LARGE SCALE GENOMIC DNA]</scope>
    <source>
        <strain evidence="4 5">LCR6-01</strain>
    </source>
</reference>
<dbReference type="Gene3D" id="3.30.565.10">
    <property type="entry name" value="Histidine kinase-like ATPase, C-terminal domain"/>
    <property type="match status" value="1"/>
</dbReference>
<name>A0ABT0IIZ3_9ACTN</name>
<proteinExistence type="predicted"/>
<organism evidence="4 5">
    <name type="scientific">Streptomyces lichenis</name>
    <dbReference type="NCBI Taxonomy" id="2306967"/>
    <lineage>
        <taxon>Bacteria</taxon>
        <taxon>Bacillati</taxon>
        <taxon>Actinomycetota</taxon>
        <taxon>Actinomycetes</taxon>
        <taxon>Kitasatosporales</taxon>
        <taxon>Streptomycetaceae</taxon>
        <taxon>Streptomyces</taxon>
    </lineage>
</organism>
<dbReference type="InterPro" id="IPR036890">
    <property type="entry name" value="HATPase_C_sf"/>
</dbReference>
<feature type="domain" description="Histidine kinase/HSP90-like ATPase" evidence="3">
    <location>
        <begin position="20"/>
        <end position="115"/>
    </location>
</feature>
<dbReference type="GO" id="GO:0005524">
    <property type="term" value="F:ATP binding"/>
    <property type="evidence" value="ECO:0007669"/>
    <property type="project" value="UniProtKB-KW"/>
</dbReference>
<comment type="caution">
    <text evidence="4">The sequence shown here is derived from an EMBL/GenBank/DDBJ whole genome shotgun (WGS) entry which is preliminary data.</text>
</comment>
<evidence type="ECO:0000313" key="4">
    <source>
        <dbReference type="EMBL" id="MCK8681296.1"/>
    </source>
</evidence>
<dbReference type="Proteomes" id="UP001522868">
    <property type="component" value="Unassembled WGS sequence"/>
</dbReference>
<evidence type="ECO:0000256" key="2">
    <source>
        <dbReference type="SAM" id="MobiDB-lite"/>
    </source>
</evidence>
<dbReference type="Pfam" id="PF13581">
    <property type="entry name" value="HATPase_c_2"/>
    <property type="match status" value="1"/>
</dbReference>
<dbReference type="EMBL" id="JALPTH010000039">
    <property type="protein sequence ID" value="MCK8681296.1"/>
    <property type="molecule type" value="Genomic_DNA"/>
</dbReference>
<evidence type="ECO:0000259" key="3">
    <source>
        <dbReference type="Pfam" id="PF13581"/>
    </source>
</evidence>
<keyword evidence="5" id="KW-1185">Reference proteome</keyword>
<protein>
    <submittedName>
        <fullName evidence="4">ATP-binding protein</fullName>
    </submittedName>
</protein>
<dbReference type="InterPro" id="IPR003594">
    <property type="entry name" value="HATPase_dom"/>
</dbReference>
<dbReference type="InterPro" id="IPR050267">
    <property type="entry name" value="Anti-sigma-factor_SerPK"/>
</dbReference>
<keyword evidence="1" id="KW-0723">Serine/threonine-protein kinase</keyword>
<feature type="region of interest" description="Disordered" evidence="2">
    <location>
        <begin position="84"/>
        <end position="105"/>
    </location>
</feature>
<dbReference type="PANTHER" id="PTHR35526">
    <property type="entry name" value="ANTI-SIGMA-F FACTOR RSBW-RELATED"/>
    <property type="match status" value="1"/>
</dbReference>
<keyword evidence="1" id="KW-0808">Transferase</keyword>
<dbReference type="RefSeq" id="WP_248637123.1">
    <property type="nucleotide sequence ID" value="NZ_JALPTH010000039.1"/>
</dbReference>
<dbReference type="SUPFAM" id="SSF55874">
    <property type="entry name" value="ATPase domain of HSP90 chaperone/DNA topoisomerase II/histidine kinase"/>
    <property type="match status" value="1"/>
</dbReference>
<keyword evidence="4" id="KW-0547">Nucleotide-binding</keyword>
<dbReference type="CDD" id="cd16936">
    <property type="entry name" value="HATPase_RsbW-like"/>
    <property type="match status" value="1"/>
</dbReference>
<evidence type="ECO:0000313" key="5">
    <source>
        <dbReference type="Proteomes" id="UP001522868"/>
    </source>
</evidence>
<feature type="region of interest" description="Disordered" evidence="2">
    <location>
        <begin position="1"/>
        <end position="22"/>
    </location>
</feature>
<gene>
    <name evidence="4" type="ORF">M1O15_28650</name>
</gene>
<dbReference type="PANTHER" id="PTHR35526:SF3">
    <property type="entry name" value="ANTI-SIGMA-F FACTOR RSBW"/>
    <property type="match status" value="1"/>
</dbReference>
<keyword evidence="4" id="KW-0067">ATP-binding</keyword>
<accession>A0ABT0IIZ3</accession>
<sequence length="139" mass="14696">MTMTVTPRPTGHPGYSETLPCDPRSASAARRLVRVALAVWGLPELAGDAGLVVTELVANAARHARGRPVRVAVERPAANRVRVSVADGSKVPPEPRQPRADDERGRGLVLVNALAAGWGTEPLATGKRVWAELDGGRRG</sequence>
<evidence type="ECO:0000256" key="1">
    <source>
        <dbReference type="ARBA" id="ARBA00022527"/>
    </source>
</evidence>
<keyword evidence="1" id="KW-0418">Kinase</keyword>
<feature type="compositionally biased region" description="Basic and acidic residues" evidence="2">
    <location>
        <begin position="96"/>
        <end position="105"/>
    </location>
</feature>